<dbReference type="GO" id="GO:0004222">
    <property type="term" value="F:metalloendopeptidase activity"/>
    <property type="evidence" value="ECO:0007669"/>
    <property type="project" value="InterPro"/>
</dbReference>
<accession>A0AAN8KVI3</accession>
<evidence type="ECO:0000313" key="6">
    <source>
        <dbReference type="EMBL" id="KAK6295591.1"/>
    </source>
</evidence>
<organism evidence="6 7">
    <name type="scientific">Coregonus suidteri</name>
    <dbReference type="NCBI Taxonomy" id="861788"/>
    <lineage>
        <taxon>Eukaryota</taxon>
        <taxon>Metazoa</taxon>
        <taxon>Chordata</taxon>
        <taxon>Craniata</taxon>
        <taxon>Vertebrata</taxon>
        <taxon>Euteleostomi</taxon>
        <taxon>Actinopterygii</taxon>
        <taxon>Neopterygii</taxon>
        <taxon>Teleostei</taxon>
        <taxon>Protacanthopterygii</taxon>
        <taxon>Salmoniformes</taxon>
        <taxon>Salmonidae</taxon>
        <taxon>Coregoninae</taxon>
        <taxon>Coregonus</taxon>
    </lineage>
</organism>
<dbReference type="GO" id="GO:0030574">
    <property type="term" value="P:collagen catabolic process"/>
    <property type="evidence" value="ECO:0007669"/>
    <property type="project" value="TreeGrafter"/>
</dbReference>
<proteinExistence type="predicted"/>
<evidence type="ECO:0000256" key="3">
    <source>
        <dbReference type="ARBA" id="ARBA00022801"/>
    </source>
</evidence>
<name>A0AAN8KVI3_9TELE</name>
<dbReference type="InterPro" id="IPR001818">
    <property type="entry name" value="Pept_M10_metallopeptidase"/>
</dbReference>
<dbReference type="InterPro" id="IPR024079">
    <property type="entry name" value="MetalloPept_cat_dom_sf"/>
</dbReference>
<gene>
    <name evidence="6" type="ORF">J4Q44_G00333040</name>
</gene>
<keyword evidence="7" id="KW-1185">Reference proteome</keyword>
<dbReference type="GO" id="GO:0005615">
    <property type="term" value="C:extracellular space"/>
    <property type="evidence" value="ECO:0007669"/>
    <property type="project" value="TreeGrafter"/>
</dbReference>
<dbReference type="GO" id="GO:0030198">
    <property type="term" value="P:extracellular matrix organization"/>
    <property type="evidence" value="ECO:0007669"/>
    <property type="project" value="TreeGrafter"/>
</dbReference>
<dbReference type="Pfam" id="PF00413">
    <property type="entry name" value="Peptidase_M10"/>
    <property type="match status" value="1"/>
</dbReference>
<dbReference type="Proteomes" id="UP001356427">
    <property type="component" value="Unassembled WGS sequence"/>
</dbReference>
<keyword evidence="1" id="KW-0645">Protease</keyword>
<dbReference type="PANTHER" id="PTHR10201:SF120">
    <property type="entry name" value="MATRIX METALLOPEPTIDASE 23A, LIKE"/>
    <property type="match status" value="1"/>
</dbReference>
<evidence type="ECO:0000313" key="7">
    <source>
        <dbReference type="Proteomes" id="UP001356427"/>
    </source>
</evidence>
<evidence type="ECO:0000256" key="2">
    <source>
        <dbReference type="ARBA" id="ARBA00022723"/>
    </source>
</evidence>
<keyword evidence="2" id="KW-0479">Metal-binding</keyword>
<protein>
    <recommendedName>
        <fullName evidence="5">Peptidase M10 metallopeptidase domain-containing protein</fullName>
    </recommendedName>
</protein>
<dbReference type="GO" id="GO:0006508">
    <property type="term" value="P:proteolysis"/>
    <property type="evidence" value="ECO:0007669"/>
    <property type="project" value="UniProtKB-KW"/>
</dbReference>
<dbReference type="GO" id="GO:0008270">
    <property type="term" value="F:zinc ion binding"/>
    <property type="evidence" value="ECO:0007669"/>
    <property type="project" value="InterPro"/>
</dbReference>
<keyword evidence="3" id="KW-0378">Hydrolase</keyword>
<dbReference type="SUPFAM" id="SSF55486">
    <property type="entry name" value="Metalloproteases ('zincins'), catalytic domain"/>
    <property type="match status" value="1"/>
</dbReference>
<comment type="caution">
    <text evidence="6">The sequence shown here is derived from an EMBL/GenBank/DDBJ whole genome shotgun (WGS) entry which is preliminary data.</text>
</comment>
<dbReference type="EMBL" id="JAGTTL010000033">
    <property type="protein sequence ID" value="KAK6295591.1"/>
    <property type="molecule type" value="Genomic_DNA"/>
</dbReference>
<dbReference type="AlphaFoldDB" id="A0AAN8KVI3"/>
<reference evidence="6 7" key="1">
    <citation type="submission" date="2021-04" db="EMBL/GenBank/DDBJ databases">
        <authorList>
            <person name="De Guttry C."/>
            <person name="Zahm M."/>
            <person name="Klopp C."/>
            <person name="Cabau C."/>
            <person name="Louis A."/>
            <person name="Berthelot C."/>
            <person name="Parey E."/>
            <person name="Roest Crollius H."/>
            <person name="Montfort J."/>
            <person name="Robinson-Rechavi M."/>
            <person name="Bucao C."/>
            <person name="Bouchez O."/>
            <person name="Gislard M."/>
            <person name="Lluch J."/>
            <person name="Milhes M."/>
            <person name="Lampietro C."/>
            <person name="Lopez Roques C."/>
            <person name="Donnadieu C."/>
            <person name="Braasch I."/>
            <person name="Desvignes T."/>
            <person name="Postlethwait J."/>
            <person name="Bobe J."/>
            <person name="Wedekind C."/>
            <person name="Guiguen Y."/>
        </authorList>
    </citation>
    <scope>NUCLEOTIDE SEQUENCE [LARGE SCALE GENOMIC DNA]</scope>
    <source>
        <strain evidence="6">Cs_M1</strain>
        <tissue evidence="6">Blood</tissue>
    </source>
</reference>
<sequence length="157" mass="17364">MPHRERWGGRVLGACPLRFNVSMVSIWVDDIVRLVGPEFRSQTLGTGPSPVRDGSYETAIQEAGGLSVESLSSVKHHPVTGAALSRSKRYAINPLGHKWKHFNLTYKIVNFPNTLNKDDTRKAISIAFSKWSDVSPLFFAEITNPNKSADIVIGETT</sequence>
<evidence type="ECO:0000259" key="5">
    <source>
        <dbReference type="Pfam" id="PF00413"/>
    </source>
</evidence>
<dbReference type="GO" id="GO:0031012">
    <property type="term" value="C:extracellular matrix"/>
    <property type="evidence" value="ECO:0007669"/>
    <property type="project" value="InterPro"/>
</dbReference>
<dbReference type="Gene3D" id="3.40.390.10">
    <property type="entry name" value="Collagenase (Catalytic Domain)"/>
    <property type="match status" value="1"/>
</dbReference>
<feature type="domain" description="Peptidase M10 metallopeptidase" evidence="5">
    <location>
        <begin position="98"/>
        <end position="153"/>
    </location>
</feature>
<dbReference type="PANTHER" id="PTHR10201">
    <property type="entry name" value="MATRIX METALLOPROTEINASE"/>
    <property type="match status" value="1"/>
</dbReference>
<evidence type="ECO:0000256" key="1">
    <source>
        <dbReference type="ARBA" id="ARBA00022670"/>
    </source>
</evidence>
<keyword evidence="4" id="KW-0862">Zinc</keyword>
<evidence type="ECO:0000256" key="4">
    <source>
        <dbReference type="ARBA" id="ARBA00022833"/>
    </source>
</evidence>